<keyword evidence="10 18" id="KW-0269">Exonuclease</keyword>
<name>A0A0V1Q663_9ASCO</name>
<dbReference type="EMBL" id="LMYN01000003">
    <property type="protein sequence ID" value="KSA03998.1"/>
    <property type="molecule type" value="Genomic_DNA"/>
</dbReference>
<dbReference type="PIRSF" id="PIRSF013220">
    <property type="entry name" value="UCP013220"/>
    <property type="match status" value="1"/>
</dbReference>
<comment type="subcellular location">
    <subcellularLocation>
        <location evidence="2 18">Mitochondrion</location>
    </subcellularLocation>
</comment>
<evidence type="ECO:0000313" key="20">
    <source>
        <dbReference type="Proteomes" id="UP000054251"/>
    </source>
</evidence>
<dbReference type="EC" id="3.1.-.-" evidence="18"/>
<dbReference type="InterPro" id="IPR016610">
    <property type="entry name" value="Exo5"/>
</dbReference>
<evidence type="ECO:0000256" key="5">
    <source>
        <dbReference type="ARBA" id="ARBA00013561"/>
    </source>
</evidence>
<keyword evidence="16 18" id="KW-0496">Mitochondrion</keyword>
<dbReference type="Pfam" id="PF09810">
    <property type="entry name" value="Exo5"/>
    <property type="match status" value="2"/>
</dbReference>
<keyword evidence="6 18" id="KW-0004">4Fe-4S</keyword>
<keyword evidence="13 18" id="KW-0408">Iron</keyword>
<protein>
    <recommendedName>
        <fullName evidence="5 18">Exonuclease V, mitochondrial</fullName>
        <shortName evidence="18">Exo V</shortName>
        <ecNumber evidence="18">3.1.-.-</ecNumber>
    </recommendedName>
</protein>
<accession>A0A0V1Q663</accession>
<evidence type="ECO:0000256" key="13">
    <source>
        <dbReference type="ARBA" id="ARBA00023004"/>
    </source>
</evidence>
<comment type="subunit">
    <text evidence="4 18">Monomer.</text>
</comment>
<organism evidence="19 20">
    <name type="scientific">Debaryomyces fabryi</name>
    <dbReference type="NCBI Taxonomy" id="58627"/>
    <lineage>
        <taxon>Eukaryota</taxon>
        <taxon>Fungi</taxon>
        <taxon>Dikarya</taxon>
        <taxon>Ascomycota</taxon>
        <taxon>Saccharomycotina</taxon>
        <taxon>Pichiomycetes</taxon>
        <taxon>Debaryomycetaceae</taxon>
        <taxon>Debaryomyces</taxon>
    </lineage>
</organism>
<evidence type="ECO:0000256" key="6">
    <source>
        <dbReference type="ARBA" id="ARBA00022485"/>
    </source>
</evidence>
<evidence type="ECO:0000256" key="2">
    <source>
        <dbReference type="ARBA" id="ARBA00004173"/>
    </source>
</evidence>
<comment type="cofactor">
    <cofactor evidence="1 18">
        <name>Mg(2+)</name>
        <dbReference type="ChEBI" id="CHEBI:18420"/>
    </cofactor>
</comment>
<comment type="cofactor">
    <cofactor evidence="18">
        <name>[4Fe-4S] cluster</name>
        <dbReference type="ChEBI" id="CHEBI:49883"/>
    </cofactor>
    <text evidence="18">Binds 1 [4Fe-4S] cluster.</text>
</comment>
<dbReference type="AlphaFoldDB" id="A0A0V1Q663"/>
<keyword evidence="12" id="KW-0809">Transit peptide</keyword>
<evidence type="ECO:0000256" key="7">
    <source>
        <dbReference type="ARBA" id="ARBA00022722"/>
    </source>
</evidence>
<reference evidence="19 20" key="1">
    <citation type="submission" date="2015-11" db="EMBL/GenBank/DDBJ databases">
        <title>The genome of Debaryomyces fabryi.</title>
        <authorList>
            <person name="Tafer H."/>
            <person name="Lopandic K."/>
        </authorList>
    </citation>
    <scope>NUCLEOTIDE SEQUENCE [LARGE SCALE GENOMIC DNA]</scope>
    <source>
        <strain evidence="19 20">CBS 789</strain>
    </source>
</reference>
<dbReference type="PANTHER" id="PTHR14464:SF4">
    <property type="entry name" value="EXONUCLEASE V"/>
    <property type="match status" value="1"/>
</dbReference>
<evidence type="ECO:0000256" key="1">
    <source>
        <dbReference type="ARBA" id="ARBA00001946"/>
    </source>
</evidence>
<proteinExistence type="inferred from homology"/>
<dbReference type="OrthoDB" id="354769at2759"/>
<keyword evidence="15 18" id="KW-0238">DNA-binding</keyword>
<evidence type="ECO:0000256" key="9">
    <source>
        <dbReference type="ARBA" id="ARBA00022801"/>
    </source>
</evidence>
<evidence type="ECO:0000256" key="4">
    <source>
        <dbReference type="ARBA" id="ARBA00011245"/>
    </source>
</evidence>
<dbReference type="GO" id="GO:0046872">
    <property type="term" value="F:metal ion binding"/>
    <property type="evidence" value="ECO:0007669"/>
    <property type="project" value="UniProtKB-UniRule"/>
</dbReference>
<keyword evidence="14 18" id="KW-0411">Iron-sulfur</keyword>
<evidence type="ECO:0000256" key="17">
    <source>
        <dbReference type="ARBA" id="ARBA00024995"/>
    </source>
</evidence>
<dbReference type="RefSeq" id="XP_015470100.1">
    <property type="nucleotide sequence ID" value="XM_015609098.1"/>
</dbReference>
<comment type="caution">
    <text evidence="19">The sequence shown here is derived from an EMBL/GenBank/DDBJ whole genome shotgun (WGS) entry which is preliminary data.</text>
</comment>
<dbReference type="GO" id="GO:0005634">
    <property type="term" value="C:nucleus"/>
    <property type="evidence" value="ECO:0007669"/>
    <property type="project" value="TreeGrafter"/>
</dbReference>
<dbReference type="GeneID" id="26837277"/>
<evidence type="ECO:0000256" key="8">
    <source>
        <dbReference type="ARBA" id="ARBA00022723"/>
    </source>
</evidence>
<dbReference type="InterPro" id="IPR019190">
    <property type="entry name" value="EXOV"/>
</dbReference>
<dbReference type="GO" id="GO:0005739">
    <property type="term" value="C:mitochondrion"/>
    <property type="evidence" value="ECO:0007669"/>
    <property type="project" value="UniProtKB-SubCell"/>
</dbReference>
<gene>
    <name evidence="19" type="ORF">AC631_00268</name>
</gene>
<dbReference type="Proteomes" id="UP000054251">
    <property type="component" value="Unassembled WGS sequence"/>
</dbReference>
<dbReference type="GO" id="GO:0051539">
    <property type="term" value="F:4 iron, 4 sulfur cluster binding"/>
    <property type="evidence" value="ECO:0007669"/>
    <property type="project" value="UniProtKB-UniRule"/>
</dbReference>
<keyword evidence="20" id="KW-1185">Reference proteome</keyword>
<sequence>MTALRVSEINTKQYNLNLPISNDINNTDFPLDDKLKVIQYTDENEESIIDNFILPLSSGAEISNTYQKPNLSKIRNLLTTFHIDEGESLPLMKPRFIKETPFEFHSKYNSDSSYINIPRLSVTKLLTFQWCELRDFYTIFSGSPVKEETKEMKLGTEAHLKLELETHKLIEVEDMERITDTFVETMLESFRNHMKTLTEPDDILQAKEDLTDITELLCGAVAESSMANEWMGKIISRLFALATTSEAREVLVHGYLDFNTSRFTSKLLDFQQNQLNHVLVSGVVDYLKLFNPNDKTDYSMFKDIQDHVEFTYLSQNKRQLIDLSQFLVDVAPIINEYSDTYMLGVTDVKTRSWNRLPQQESVLQAAKLQASYYRKMFGVLAGEFDSMEIGYEMLLENAKRRKLDVDKPISIKTALSLLKANHNIIYKDYVKLANGEAIGFEPFDKFVEEEYLNKRSNYNFARLLNGSTKEDFISQVKSSDKDGFDLEGILNSEILKTWKIPLTLRYFAARSSQLFHLCKPFLSDSLSIEYHNVKNNQCFHTNYYTYNSDEVDEVTASASTFWNGSRPPVPVQDLSKCNYCDFSSRCLIPNPHKKVPGSYGSVGSKMKHFIQS</sequence>
<dbReference type="PANTHER" id="PTHR14464">
    <property type="entry name" value="EXONUCLEASE V"/>
    <property type="match status" value="1"/>
</dbReference>
<evidence type="ECO:0000256" key="10">
    <source>
        <dbReference type="ARBA" id="ARBA00022839"/>
    </source>
</evidence>
<evidence type="ECO:0000256" key="16">
    <source>
        <dbReference type="ARBA" id="ARBA00023128"/>
    </source>
</evidence>
<keyword evidence="7 18" id="KW-0540">Nuclease</keyword>
<dbReference type="GO" id="GO:0036297">
    <property type="term" value="P:interstrand cross-link repair"/>
    <property type="evidence" value="ECO:0007669"/>
    <property type="project" value="TreeGrafter"/>
</dbReference>
<evidence type="ECO:0000256" key="3">
    <source>
        <dbReference type="ARBA" id="ARBA00009797"/>
    </source>
</evidence>
<keyword evidence="9 18" id="KW-0378">Hydrolase</keyword>
<dbReference type="GO" id="GO:0045145">
    <property type="term" value="F:single-stranded DNA 5'-3' DNA exonuclease activity"/>
    <property type="evidence" value="ECO:0007669"/>
    <property type="project" value="UniProtKB-UniRule"/>
</dbReference>
<dbReference type="GO" id="GO:0003677">
    <property type="term" value="F:DNA binding"/>
    <property type="evidence" value="ECO:0007669"/>
    <property type="project" value="UniProtKB-UniRule"/>
</dbReference>
<comment type="similarity">
    <text evidence="3 18">Belongs to the EXO5 family.</text>
</comment>
<evidence type="ECO:0000256" key="11">
    <source>
        <dbReference type="ARBA" id="ARBA00022842"/>
    </source>
</evidence>
<evidence type="ECO:0000256" key="18">
    <source>
        <dbReference type="PIRNR" id="PIRNR013220"/>
    </source>
</evidence>
<evidence type="ECO:0000256" key="15">
    <source>
        <dbReference type="ARBA" id="ARBA00023125"/>
    </source>
</evidence>
<evidence type="ECO:0000256" key="14">
    <source>
        <dbReference type="ARBA" id="ARBA00023014"/>
    </source>
</evidence>
<keyword evidence="11 18" id="KW-0460">Magnesium</keyword>
<evidence type="ECO:0000256" key="12">
    <source>
        <dbReference type="ARBA" id="ARBA00022946"/>
    </source>
</evidence>
<keyword evidence="8 18" id="KW-0479">Metal-binding</keyword>
<comment type="function">
    <text evidence="17 18">Single strand DNA specific 5' exonuclease involved in mitochondrial DNA replication and recombination. Releases dinucleotides as main products of catalysis. Has the capacity to slide across 5'double-stranded DNA or 5'RNA sequences and resumes cutting two nucleotides downstream of the double-stranded-to-single-stranded junction or RNA-to-DNA junction, respectively.</text>
</comment>
<evidence type="ECO:0000313" key="19">
    <source>
        <dbReference type="EMBL" id="KSA03998.1"/>
    </source>
</evidence>